<keyword evidence="1 2" id="KW-0378">Hydrolase</keyword>
<dbReference type="PRINTS" id="PR00502">
    <property type="entry name" value="NUDIXFAMILY"/>
</dbReference>
<evidence type="ECO:0000256" key="2">
    <source>
        <dbReference type="RuleBase" id="RU003476"/>
    </source>
</evidence>
<evidence type="ECO:0000256" key="1">
    <source>
        <dbReference type="ARBA" id="ARBA00022801"/>
    </source>
</evidence>
<dbReference type="PANTHER" id="PTHR43736:SF1">
    <property type="entry name" value="DIHYDRONEOPTERIN TRIPHOSPHATE DIPHOSPHATASE"/>
    <property type="match status" value="1"/>
</dbReference>
<dbReference type="InterPro" id="IPR000086">
    <property type="entry name" value="NUDIX_hydrolase_dom"/>
</dbReference>
<dbReference type="Pfam" id="PF00293">
    <property type="entry name" value="NUDIX"/>
    <property type="match status" value="1"/>
</dbReference>
<name>A0A0G1J6B3_9BACT</name>
<dbReference type="EMBL" id="LCIY01000012">
    <property type="protein sequence ID" value="KKT67161.1"/>
    <property type="molecule type" value="Genomic_DNA"/>
</dbReference>
<organism evidence="4 5">
    <name type="scientific">Candidatus Woesebacteria bacterium GW2011_GWA2_44_33</name>
    <dbReference type="NCBI Taxonomy" id="1618564"/>
    <lineage>
        <taxon>Bacteria</taxon>
        <taxon>Candidatus Woeseibacteriota</taxon>
    </lineage>
</organism>
<dbReference type="PROSITE" id="PS00893">
    <property type="entry name" value="NUDIX_BOX"/>
    <property type="match status" value="1"/>
</dbReference>
<dbReference type="InterPro" id="IPR015797">
    <property type="entry name" value="NUDIX_hydrolase-like_dom_sf"/>
</dbReference>
<evidence type="ECO:0000313" key="4">
    <source>
        <dbReference type="EMBL" id="KKT67161.1"/>
    </source>
</evidence>
<dbReference type="PROSITE" id="PS51462">
    <property type="entry name" value="NUDIX"/>
    <property type="match status" value="1"/>
</dbReference>
<evidence type="ECO:0000259" key="3">
    <source>
        <dbReference type="PROSITE" id="PS51462"/>
    </source>
</evidence>
<dbReference type="InterPro" id="IPR020084">
    <property type="entry name" value="NUDIX_hydrolase_CS"/>
</dbReference>
<feature type="domain" description="Nudix hydrolase" evidence="3">
    <location>
        <begin position="33"/>
        <end position="161"/>
    </location>
</feature>
<reference evidence="4 5" key="1">
    <citation type="journal article" date="2015" name="Nature">
        <title>rRNA introns, odd ribosomes, and small enigmatic genomes across a large radiation of phyla.</title>
        <authorList>
            <person name="Brown C.T."/>
            <person name="Hug L.A."/>
            <person name="Thomas B.C."/>
            <person name="Sharon I."/>
            <person name="Castelle C.J."/>
            <person name="Singh A."/>
            <person name="Wilkins M.J."/>
            <person name="Williams K.H."/>
            <person name="Banfield J.F."/>
        </authorList>
    </citation>
    <scope>NUCLEOTIDE SEQUENCE [LARGE SCALE GENOMIC DNA]</scope>
</reference>
<dbReference type="InterPro" id="IPR020476">
    <property type="entry name" value="Nudix_hydrolase"/>
</dbReference>
<comment type="caution">
    <text evidence="4">The sequence shown here is derived from an EMBL/GenBank/DDBJ whole genome shotgun (WGS) entry which is preliminary data.</text>
</comment>
<proteinExistence type="inferred from homology"/>
<accession>A0A0G1J6B3</accession>
<sequence length="171" mass="19380">MVKYRYCPHCRGELSDSGEYYQCLSCQRKVFTSSSPCVSILPVKNGKVLLAKRAIDPKKGAWDSIGGFLKEGENPELAAKRETKEETGLNIKLSNLLGIYTDSYEYEGQVYETLNLYYLAEIIGGEIKPEDDVSELVWFPIEKLPENVGFKSFGEALEDLKDWYRANKSTL</sequence>
<evidence type="ECO:0000313" key="5">
    <source>
        <dbReference type="Proteomes" id="UP000034826"/>
    </source>
</evidence>
<dbReference type="AlphaFoldDB" id="A0A0G1J6B3"/>
<gene>
    <name evidence="4" type="ORF">UW60_C0012G0047</name>
</gene>
<dbReference type="GO" id="GO:0016787">
    <property type="term" value="F:hydrolase activity"/>
    <property type="evidence" value="ECO:0007669"/>
    <property type="project" value="UniProtKB-KW"/>
</dbReference>
<dbReference type="Gene3D" id="3.90.79.10">
    <property type="entry name" value="Nucleoside Triphosphate Pyrophosphohydrolase"/>
    <property type="match status" value="1"/>
</dbReference>
<dbReference type="SUPFAM" id="SSF55811">
    <property type="entry name" value="Nudix"/>
    <property type="match status" value="1"/>
</dbReference>
<dbReference type="Proteomes" id="UP000034826">
    <property type="component" value="Unassembled WGS sequence"/>
</dbReference>
<comment type="similarity">
    <text evidence="2">Belongs to the Nudix hydrolase family.</text>
</comment>
<protein>
    <recommendedName>
        <fullName evidence="3">Nudix hydrolase domain-containing protein</fullName>
    </recommendedName>
</protein>
<dbReference type="PANTHER" id="PTHR43736">
    <property type="entry name" value="ADP-RIBOSE PYROPHOSPHATASE"/>
    <property type="match status" value="1"/>
</dbReference>